<accession>A0A0J7YR07</accession>
<feature type="non-terminal residue" evidence="1">
    <location>
        <position position="1"/>
    </location>
</feature>
<feature type="non-terminal residue" evidence="1">
    <location>
        <position position="229"/>
    </location>
</feature>
<proteinExistence type="predicted"/>
<dbReference type="AlphaFoldDB" id="A0A0J7YR07"/>
<gene>
    <name evidence="1" type="ORF">BVRB_034440</name>
</gene>
<sequence>EFFAKFLRLTAFMHLQDALSVLKELAIHLLNKEMGAWASSGNRSAIPELSRFLVHDCLVHLIGFCLKPNINIENEQMALDNPNHEIGLWYLDIFVRTHRRAMSLSDLNSQEFVTKYLLCPSVINVVLKMLSITRGQPRLQFLLVLSHLVKTGVAFDESKSAFLKKQLFVMHDRFKDNRIFPSFFQALLELVLLLDQPNTLPLPNTPLWYQQFSELRELLRVFLEPDRHK</sequence>
<evidence type="ECO:0000313" key="1">
    <source>
        <dbReference type="EMBL" id="KMS65588.1"/>
    </source>
</evidence>
<dbReference type="Proteomes" id="UP000035740">
    <property type="component" value="Unassembled WGS sequence"/>
</dbReference>
<keyword evidence="2" id="KW-1185">Reference proteome</keyword>
<reference evidence="1 2" key="1">
    <citation type="journal article" date="2014" name="Nature">
        <title>The genome of the recently domesticated crop plant sugar beet (Beta vulgaris).</title>
        <authorList>
            <person name="Dohm J.C."/>
            <person name="Minoche A.E."/>
            <person name="Holtgrawe D."/>
            <person name="Capella-Gutierrez S."/>
            <person name="Zakrzewski F."/>
            <person name="Tafer H."/>
            <person name="Rupp O."/>
            <person name="Sorensen T.R."/>
            <person name="Stracke R."/>
            <person name="Reinhardt R."/>
            <person name="Goesmann A."/>
            <person name="Kraft T."/>
            <person name="Schulz B."/>
            <person name="Stadler P.F."/>
            <person name="Schmidt T."/>
            <person name="Gabaldon T."/>
            <person name="Lehrach H."/>
            <person name="Weisshaar B."/>
            <person name="Himmelbauer H."/>
        </authorList>
    </citation>
    <scope>NUCLEOTIDE SEQUENCE [LARGE SCALE GENOMIC DNA]</scope>
    <source>
        <tissue evidence="1">Taproot</tissue>
    </source>
</reference>
<evidence type="ECO:0000313" key="2">
    <source>
        <dbReference type="Proteomes" id="UP000035740"/>
    </source>
</evidence>
<dbReference type="EMBL" id="KQ106498">
    <property type="protein sequence ID" value="KMS65588.1"/>
    <property type="molecule type" value="Genomic_DNA"/>
</dbReference>
<protein>
    <submittedName>
        <fullName evidence="1">Uncharacterized protein</fullName>
    </submittedName>
</protein>
<dbReference type="Gramene" id="KMS65588">
    <property type="protein sequence ID" value="KMS65588"/>
    <property type="gene ID" value="BVRB_034440"/>
</dbReference>
<organism evidence="1 2">
    <name type="scientific">Beta vulgaris subsp. vulgaris</name>
    <name type="common">Beet</name>
    <dbReference type="NCBI Taxonomy" id="3555"/>
    <lineage>
        <taxon>Eukaryota</taxon>
        <taxon>Viridiplantae</taxon>
        <taxon>Streptophyta</taxon>
        <taxon>Embryophyta</taxon>
        <taxon>Tracheophyta</taxon>
        <taxon>Spermatophyta</taxon>
        <taxon>Magnoliopsida</taxon>
        <taxon>eudicotyledons</taxon>
        <taxon>Gunneridae</taxon>
        <taxon>Pentapetalae</taxon>
        <taxon>Caryophyllales</taxon>
        <taxon>Chenopodiaceae</taxon>
        <taxon>Betoideae</taxon>
        <taxon>Beta</taxon>
    </lineage>
</organism>
<name>A0A0J7YR07_BETVV</name>